<evidence type="ECO:0000256" key="1">
    <source>
        <dbReference type="SAM" id="Phobius"/>
    </source>
</evidence>
<sequence>MQRARLVIIAGAIFYSAWIFAPTLGSTLNGLRSYVSEVAATGQPYAQFFRATDLLAGTCFIVGAALWWKAARPESRFAWAWMGGMIVLGAATMCDALLPLSCTPTADATCAYREANGQVPFTHLAHAYSSGLAGTGGAVAVLAWGAWLLRGGHDGALRTVRPVTVVAFFAGLTYLIASVWTLAAMAITDPDLYLGVAQRLQIAGLTVWLVLIALPIPVRPPPDPPPPAPS</sequence>
<feature type="transmembrane region" description="Helical" evidence="1">
    <location>
        <begin position="162"/>
        <end position="188"/>
    </location>
</feature>
<feature type="transmembrane region" description="Helical" evidence="1">
    <location>
        <begin position="48"/>
        <end position="67"/>
    </location>
</feature>
<comment type="caution">
    <text evidence="2">The sequence shown here is derived from an EMBL/GenBank/DDBJ whole genome shotgun (WGS) entry which is preliminary data.</text>
</comment>
<evidence type="ECO:0000313" key="3">
    <source>
        <dbReference type="Proteomes" id="UP001178281"/>
    </source>
</evidence>
<gene>
    <name evidence="2" type="ORF">Q7X28_19440</name>
</gene>
<feature type="transmembrane region" description="Helical" evidence="1">
    <location>
        <begin position="127"/>
        <end position="150"/>
    </location>
</feature>
<evidence type="ECO:0000313" key="2">
    <source>
        <dbReference type="EMBL" id="MDP0400096.1"/>
    </source>
</evidence>
<dbReference type="Pfam" id="PF06197">
    <property type="entry name" value="DUF998"/>
    <property type="match status" value="1"/>
</dbReference>
<keyword evidence="1" id="KW-0812">Transmembrane</keyword>
<keyword evidence="1" id="KW-1133">Transmembrane helix</keyword>
<keyword evidence="1" id="KW-0472">Membrane</keyword>
<proteinExistence type="predicted"/>
<keyword evidence="3" id="KW-1185">Reference proteome</keyword>
<feature type="transmembrane region" description="Helical" evidence="1">
    <location>
        <begin position="79"/>
        <end position="98"/>
    </location>
</feature>
<accession>A0AA90NCZ6</accession>
<name>A0AA90NCZ6_9ACTN</name>
<dbReference type="InterPro" id="IPR009339">
    <property type="entry name" value="DUF998"/>
</dbReference>
<dbReference type="EMBL" id="JAUTIX010000008">
    <property type="protein sequence ID" value="MDP0400096.1"/>
    <property type="molecule type" value="Genomic_DNA"/>
</dbReference>
<feature type="transmembrane region" description="Helical" evidence="1">
    <location>
        <begin position="7"/>
        <end position="28"/>
    </location>
</feature>
<reference evidence="2" key="1">
    <citation type="submission" date="2023-08" db="EMBL/GenBank/DDBJ databases">
        <title>The draft genome of Tsukamurella strandjordii strain 050030.</title>
        <authorList>
            <person name="Zhao F."/>
            <person name="Feng Y."/>
            <person name="Zong Z."/>
        </authorList>
    </citation>
    <scope>NUCLEOTIDE SEQUENCE</scope>
    <source>
        <strain evidence="2">050030</strain>
    </source>
</reference>
<organism evidence="2 3">
    <name type="scientific">Tsukamurella strandjordii</name>
    <dbReference type="NCBI Taxonomy" id="147577"/>
    <lineage>
        <taxon>Bacteria</taxon>
        <taxon>Bacillati</taxon>
        <taxon>Actinomycetota</taxon>
        <taxon>Actinomycetes</taxon>
        <taxon>Mycobacteriales</taxon>
        <taxon>Tsukamurellaceae</taxon>
        <taxon>Tsukamurella</taxon>
    </lineage>
</organism>
<dbReference type="AlphaFoldDB" id="A0AA90NCZ6"/>
<dbReference type="Proteomes" id="UP001178281">
    <property type="component" value="Unassembled WGS sequence"/>
</dbReference>
<dbReference type="RefSeq" id="WP_305112554.1">
    <property type="nucleotide sequence ID" value="NZ_BAAAII010000008.1"/>
</dbReference>
<protein>
    <submittedName>
        <fullName evidence="2">DUF998 domain-containing protein</fullName>
    </submittedName>
</protein>